<evidence type="ECO:0000256" key="6">
    <source>
        <dbReference type="ARBA" id="ARBA00022801"/>
    </source>
</evidence>
<dbReference type="InterPro" id="IPR036895">
    <property type="entry name" value="Uracil-DNA_glycosylase-like_sf"/>
</dbReference>
<dbReference type="GO" id="GO:0046872">
    <property type="term" value="F:metal ion binding"/>
    <property type="evidence" value="ECO:0007669"/>
    <property type="project" value="UniProtKB-KW"/>
</dbReference>
<dbReference type="NCBIfam" id="TIGR03914">
    <property type="entry name" value="UDG_fam_dom"/>
    <property type="match status" value="1"/>
</dbReference>
<dbReference type="InterPro" id="IPR023875">
    <property type="entry name" value="DNA_repair_put"/>
</dbReference>
<reference evidence="11" key="1">
    <citation type="submission" date="2020-08" db="EMBL/GenBank/DDBJ databases">
        <title>Sulfitobacter aestuariivivens sp. nov., isolated from a tidal flat.</title>
        <authorList>
            <person name="Park S."/>
            <person name="Yoon J.-H."/>
        </authorList>
    </citation>
    <scope>NUCLEOTIDE SEQUENCE</scope>
    <source>
        <strain evidence="11">TSTF-M16</strain>
    </source>
</reference>
<comment type="similarity">
    <text evidence="1">Belongs to the uracil-DNA glycosylase (UDG) superfamily. Type 4 (UDGa) family.</text>
</comment>
<keyword evidence="5" id="KW-0227">DNA damage</keyword>
<evidence type="ECO:0000256" key="2">
    <source>
        <dbReference type="ARBA" id="ARBA00019403"/>
    </source>
</evidence>
<evidence type="ECO:0000256" key="9">
    <source>
        <dbReference type="ARBA" id="ARBA00023204"/>
    </source>
</evidence>
<dbReference type="GO" id="GO:0006281">
    <property type="term" value="P:DNA repair"/>
    <property type="evidence" value="ECO:0007669"/>
    <property type="project" value="UniProtKB-KW"/>
</dbReference>
<keyword evidence="8" id="KW-0411">Iron-sulfur</keyword>
<keyword evidence="7" id="KW-0408">Iron</keyword>
<protein>
    <recommendedName>
        <fullName evidence="2">Type-4 uracil-DNA glycosylase</fullName>
    </recommendedName>
</protein>
<keyword evidence="4" id="KW-0479">Metal-binding</keyword>
<dbReference type="Gene3D" id="3.40.470.10">
    <property type="entry name" value="Uracil-DNA glycosylase-like domain"/>
    <property type="match status" value="1"/>
</dbReference>
<evidence type="ECO:0000256" key="3">
    <source>
        <dbReference type="ARBA" id="ARBA00022485"/>
    </source>
</evidence>
<evidence type="ECO:0000256" key="7">
    <source>
        <dbReference type="ARBA" id="ARBA00023004"/>
    </source>
</evidence>
<sequence>MRHTVALPRLGLATAWRDAARALASNGVRGDDVNWVMADTEAGLFDAPDLPLPPPGMRKVAVPKTFPALAEQVCCSRTPGAHDALYQLLLRLQHTPRLLTNRADPLVRKVEEMAKNIRRDRHKMRAFVRFREVTEPGANRRRFVAWFEPDHRIEELNASFFARRFADMDWAIVTPEVTTTFKDGTLSFNAVASVPPDIRDDTEELWRTYYANIFNPARLKIKAMQAEMPKKYWKNMPEAVLIPDLIAQAEARVRDMRETAPTLAPARARRILDRLPERSLPSGETALQGIEACTRCPLGQMATQAVPGEGPMDARLMIVGEQPGDQEDLHGRPFVGPAGQLFNEIAAQAGLDRSTVYLTNAVKHFKFTPRGKRRIHQRPSASEVHHCRWWLSREVSQVAPQLIMAMGATAALSLTGNGKGLLKRCGKIEETLEGIRVLITLHPSAILRAHDPATAAQYRAVLRRDLALAAAMLRSTDNDSSIH</sequence>
<evidence type="ECO:0000256" key="1">
    <source>
        <dbReference type="ARBA" id="ARBA00006521"/>
    </source>
</evidence>
<evidence type="ECO:0000313" key="11">
    <source>
        <dbReference type="EMBL" id="MBD3665932.1"/>
    </source>
</evidence>
<dbReference type="PANTHER" id="PTHR33693:SF9">
    <property type="entry name" value="TYPE-4 URACIL-DNA GLYCOSYLASE"/>
    <property type="match status" value="1"/>
</dbReference>
<evidence type="ECO:0000259" key="10">
    <source>
        <dbReference type="SMART" id="SM00986"/>
    </source>
</evidence>
<dbReference type="GO" id="GO:0051539">
    <property type="term" value="F:4 iron, 4 sulfur cluster binding"/>
    <property type="evidence" value="ECO:0007669"/>
    <property type="project" value="UniProtKB-KW"/>
</dbReference>
<dbReference type="GO" id="GO:0097506">
    <property type="term" value="F:deaminated base DNA N-glycosylase activity"/>
    <property type="evidence" value="ECO:0007669"/>
    <property type="project" value="UniProtKB-ARBA"/>
</dbReference>
<keyword evidence="9" id="KW-0234">DNA repair</keyword>
<dbReference type="InterPro" id="IPR025404">
    <property type="entry name" value="DUF4130"/>
</dbReference>
<dbReference type="InterPro" id="IPR005273">
    <property type="entry name" value="Ura-DNA_glyco_family4"/>
</dbReference>
<dbReference type="Pfam" id="PF03167">
    <property type="entry name" value="UDG"/>
    <property type="match status" value="1"/>
</dbReference>
<dbReference type="SMART" id="SM00986">
    <property type="entry name" value="UDG"/>
    <property type="match status" value="1"/>
</dbReference>
<keyword evidence="3" id="KW-0004">4Fe-4S</keyword>
<name>A0A927HFK4_9RHOB</name>
<gene>
    <name evidence="11" type="ORF">H9Q16_18500</name>
</gene>
<dbReference type="Pfam" id="PF13566">
    <property type="entry name" value="DUF4130"/>
    <property type="match status" value="1"/>
</dbReference>
<keyword evidence="6" id="KW-0378">Hydrolase</keyword>
<dbReference type="Proteomes" id="UP000635142">
    <property type="component" value="Unassembled WGS sequence"/>
</dbReference>
<dbReference type="SUPFAM" id="SSF52141">
    <property type="entry name" value="Uracil-DNA glycosylase-like"/>
    <property type="match status" value="1"/>
</dbReference>
<feature type="domain" description="Uracil-DNA glycosylase-like" evidence="10">
    <location>
        <begin position="307"/>
        <end position="462"/>
    </location>
</feature>
<evidence type="ECO:0000256" key="5">
    <source>
        <dbReference type="ARBA" id="ARBA00022763"/>
    </source>
</evidence>
<dbReference type="InterPro" id="IPR051536">
    <property type="entry name" value="UDG_Type-4/5"/>
</dbReference>
<comment type="caution">
    <text evidence="11">The sequence shown here is derived from an EMBL/GenBank/DDBJ whole genome shotgun (WGS) entry which is preliminary data.</text>
</comment>
<proteinExistence type="inferred from homology"/>
<dbReference type="SMART" id="SM00987">
    <property type="entry name" value="UreE_C"/>
    <property type="match status" value="1"/>
</dbReference>
<dbReference type="NCBIfam" id="TIGR03915">
    <property type="entry name" value="SAM_7_link_chp"/>
    <property type="match status" value="1"/>
</dbReference>
<dbReference type="AlphaFoldDB" id="A0A927HFK4"/>
<dbReference type="EMBL" id="JACTAG010000003">
    <property type="protein sequence ID" value="MBD3665932.1"/>
    <property type="molecule type" value="Genomic_DNA"/>
</dbReference>
<evidence type="ECO:0000256" key="8">
    <source>
        <dbReference type="ARBA" id="ARBA00023014"/>
    </source>
</evidence>
<evidence type="ECO:0000256" key="4">
    <source>
        <dbReference type="ARBA" id="ARBA00022723"/>
    </source>
</evidence>
<organism evidence="11 12">
    <name type="scientific">Sulfitobacter aestuariivivens</name>
    <dbReference type="NCBI Taxonomy" id="2766981"/>
    <lineage>
        <taxon>Bacteria</taxon>
        <taxon>Pseudomonadati</taxon>
        <taxon>Pseudomonadota</taxon>
        <taxon>Alphaproteobacteria</taxon>
        <taxon>Rhodobacterales</taxon>
        <taxon>Roseobacteraceae</taxon>
        <taxon>Sulfitobacter</taxon>
    </lineage>
</organism>
<dbReference type="InterPro" id="IPR005122">
    <property type="entry name" value="Uracil-DNA_glycosylase-like"/>
</dbReference>
<keyword evidence="12" id="KW-1185">Reference proteome</keyword>
<dbReference type="PANTHER" id="PTHR33693">
    <property type="entry name" value="TYPE-5 URACIL-DNA GLYCOSYLASE"/>
    <property type="match status" value="1"/>
</dbReference>
<dbReference type="CDD" id="cd10030">
    <property type="entry name" value="UDG-F4_TTUDGA_SPO1dp_like"/>
    <property type="match status" value="1"/>
</dbReference>
<accession>A0A927HFK4</accession>
<evidence type="ECO:0000313" key="12">
    <source>
        <dbReference type="Proteomes" id="UP000635142"/>
    </source>
</evidence>